<accession>A0A8S1LH02</accession>
<proteinExistence type="predicted"/>
<dbReference type="Proteomes" id="UP000692954">
    <property type="component" value="Unassembled WGS sequence"/>
</dbReference>
<reference evidence="1" key="1">
    <citation type="submission" date="2021-01" db="EMBL/GenBank/DDBJ databases">
        <authorList>
            <consortium name="Genoscope - CEA"/>
            <person name="William W."/>
        </authorList>
    </citation>
    <scope>NUCLEOTIDE SEQUENCE</scope>
</reference>
<dbReference type="EMBL" id="CAJJDN010000020">
    <property type="protein sequence ID" value="CAD8065282.1"/>
    <property type="molecule type" value="Genomic_DNA"/>
</dbReference>
<evidence type="ECO:0000313" key="1">
    <source>
        <dbReference type="EMBL" id="CAD8065282.1"/>
    </source>
</evidence>
<organism evidence="1 2">
    <name type="scientific">Paramecium sonneborni</name>
    <dbReference type="NCBI Taxonomy" id="65129"/>
    <lineage>
        <taxon>Eukaryota</taxon>
        <taxon>Sar</taxon>
        <taxon>Alveolata</taxon>
        <taxon>Ciliophora</taxon>
        <taxon>Intramacronucleata</taxon>
        <taxon>Oligohymenophorea</taxon>
        <taxon>Peniculida</taxon>
        <taxon>Parameciidae</taxon>
        <taxon>Paramecium</taxon>
    </lineage>
</organism>
<sequence>MDVITIIIAVIQKESNCPNSLCHRFLAGFAACNYSFVGPLLKVDYFGCQTEEVIGLEGGAAAPS</sequence>
<protein>
    <submittedName>
        <fullName evidence="1">Uncharacterized protein</fullName>
    </submittedName>
</protein>
<gene>
    <name evidence="1" type="ORF">PSON_ATCC_30995.1.T0200129</name>
</gene>
<evidence type="ECO:0000313" key="2">
    <source>
        <dbReference type="Proteomes" id="UP000692954"/>
    </source>
</evidence>
<keyword evidence="2" id="KW-1185">Reference proteome</keyword>
<comment type="caution">
    <text evidence="1">The sequence shown here is derived from an EMBL/GenBank/DDBJ whole genome shotgun (WGS) entry which is preliminary data.</text>
</comment>
<dbReference type="AlphaFoldDB" id="A0A8S1LH02"/>
<name>A0A8S1LH02_9CILI</name>